<protein>
    <submittedName>
        <fullName evidence="1">Uncharacterized protein</fullName>
    </submittedName>
</protein>
<evidence type="ECO:0000313" key="2">
    <source>
        <dbReference type="Proteomes" id="UP000245980"/>
    </source>
</evidence>
<proteinExistence type="predicted"/>
<dbReference type="AlphaFoldDB" id="A0A855X8R4"/>
<accession>A0A855X8R4</accession>
<sequence>MSEQFYLIRTDQYNSSEWGLLTEYQFDYNDHLIKHMYYKNDHQAVRQGAVVSASVLETGYGPQGLVQYFISLRDEITPVKAMKYKGCWDSQWGNLKELEDKSSVPLPGTIWGGRKFKTRNIKNGNWVFEDVKGRIWIAPNHPWGLVSFLEENFGTQSADSNATEVDNPEYDEVEE</sequence>
<dbReference type="RefSeq" id="WP_109937469.1">
    <property type="nucleotide sequence ID" value="NZ_QGHP01000079.1"/>
</dbReference>
<organism evidence="1 2">
    <name type="scientific">Limosilactobacillus reuteri</name>
    <name type="common">Lactobacillus reuteri</name>
    <dbReference type="NCBI Taxonomy" id="1598"/>
    <lineage>
        <taxon>Bacteria</taxon>
        <taxon>Bacillati</taxon>
        <taxon>Bacillota</taxon>
        <taxon>Bacilli</taxon>
        <taxon>Lactobacillales</taxon>
        <taxon>Lactobacillaceae</taxon>
        <taxon>Limosilactobacillus</taxon>
    </lineage>
</organism>
<evidence type="ECO:0000313" key="1">
    <source>
        <dbReference type="EMBL" id="PWT39343.1"/>
    </source>
</evidence>
<name>A0A855X8R4_LIMRT</name>
<dbReference type="EMBL" id="QGHT01000091">
    <property type="protein sequence ID" value="PWT39343.1"/>
    <property type="molecule type" value="Genomic_DNA"/>
</dbReference>
<reference evidence="1 2" key="1">
    <citation type="journal article" date="2018" name="Front. Microbiol.">
        <title>Comparative Genomics of the Herbivore Gut Symbiont Lactobacillus reuteri Reveals Genetic Diversity and Lifestyle Adaptation.</title>
        <authorList>
            <person name="Zhao J."/>
        </authorList>
    </citation>
    <scope>NUCLEOTIDE SEQUENCE [LARGE SCALE GENOMIC DNA]</scope>
    <source>
        <strain evidence="1 2">LR10</strain>
    </source>
</reference>
<comment type="caution">
    <text evidence="1">The sequence shown here is derived from an EMBL/GenBank/DDBJ whole genome shotgun (WGS) entry which is preliminary data.</text>
</comment>
<dbReference type="Proteomes" id="UP000245980">
    <property type="component" value="Unassembled WGS sequence"/>
</dbReference>
<gene>
    <name evidence="1" type="ORF">DKZ22_11200</name>
</gene>